<dbReference type="Proteomes" id="UP001151760">
    <property type="component" value="Unassembled WGS sequence"/>
</dbReference>
<name>A0ABQ5IJS0_9ASTR</name>
<reference evidence="2" key="1">
    <citation type="journal article" date="2022" name="Int. J. Mol. Sci.">
        <title>Draft Genome of Tanacetum Coccineum: Genomic Comparison of Closely Related Tanacetum-Family Plants.</title>
        <authorList>
            <person name="Yamashiro T."/>
            <person name="Shiraishi A."/>
            <person name="Nakayama K."/>
            <person name="Satake H."/>
        </authorList>
    </citation>
    <scope>NUCLEOTIDE SEQUENCE</scope>
</reference>
<proteinExistence type="predicted"/>
<organism evidence="2 3">
    <name type="scientific">Tanacetum coccineum</name>
    <dbReference type="NCBI Taxonomy" id="301880"/>
    <lineage>
        <taxon>Eukaryota</taxon>
        <taxon>Viridiplantae</taxon>
        <taxon>Streptophyta</taxon>
        <taxon>Embryophyta</taxon>
        <taxon>Tracheophyta</taxon>
        <taxon>Spermatophyta</taxon>
        <taxon>Magnoliopsida</taxon>
        <taxon>eudicotyledons</taxon>
        <taxon>Gunneridae</taxon>
        <taxon>Pentapetalae</taxon>
        <taxon>asterids</taxon>
        <taxon>campanulids</taxon>
        <taxon>Asterales</taxon>
        <taxon>Asteraceae</taxon>
        <taxon>Asteroideae</taxon>
        <taxon>Anthemideae</taxon>
        <taxon>Anthemidinae</taxon>
        <taxon>Tanacetum</taxon>
    </lineage>
</organism>
<accession>A0ABQ5IJS0</accession>
<feature type="region of interest" description="Disordered" evidence="1">
    <location>
        <begin position="1"/>
        <end position="30"/>
    </location>
</feature>
<comment type="caution">
    <text evidence="2">The sequence shown here is derived from an EMBL/GenBank/DDBJ whole genome shotgun (WGS) entry which is preliminary data.</text>
</comment>
<feature type="compositionally biased region" description="Polar residues" evidence="1">
    <location>
        <begin position="8"/>
        <end position="30"/>
    </location>
</feature>
<gene>
    <name evidence="2" type="ORF">Tco_1110268</name>
</gene>
<keyword evidence="3" id="KW-1185">Reference proteome</keyword>
<feature type="compositionally biased region" description="Basic and acidic residues" evidence="1">
    <location>
        <begin position="91"/>
        <end position="132"/>
    </location>
</feature>
<evidence type="ECO:0000313" key="2">
    <source>
        <dbReference type="EMBL" id="GJT99929.1"/>
    </source>
</evidence>
<dbReference type="EMBL" id="BQNB010020815">
    <property type="protein sequence ID" value="GJT99929.1"/>
    <property type="molecule type" value="Genomic_DNA"/>
</dbReference>
<reference evidence="2" key="2">
    <citation type="submission" date="2022-01" db="EMBL/GenBank/DDBJ databases">
        <authorList>
            <person name="Yamashiro T."/>
            <person name="Shiraishi A."/>
            <person name="Satake H."/>
            <person name="Nakayama K."/>
        </authorList>
    </citation>
    <scope>NUCLEOTIDE SEQUENCE</scope>
</reference>
<evidence type="ECO:0000313" key="3">
    <source>
        <dbReference type="Proteomes" id="UP001151760"/>
    </source>
</evidence>
<sequence length="308" mass="34896">MTPAPRFSTLTPIPSSNANELPPITTSTFTVRSPKNTSLAFRTSTSANPDLMISPAFVEANKVLESLLKERGRLMRNEDLRTEMEYFSEEYDKEKEMKPRPFEDAPNRDGGRVERNSEGERPSERRAEDNRHQGVNLPLLLAVHLGRSENGQHLQSPTGLFADSTSCVTPFVRWIEDYPLPDGLKMLSHVGSYDEKGDPDNYLHLFEGAIPREVATNGTPNDHLESFDRFKKNSSWDNNKGKKNIDRFSPYCGSNYGLLSSLSKSPKEILATKKVAKTFEQPPRMIGSRQLHDMTKYCHFHEDHGHDT</sequence>
<protein>
    <submittedName>
        <fullName evidence="2">Uncharacterized protein</fullName>
    </submittedName>
</protein>
<feature type="region of interest" description="Disordered" evidence="1">
    <location>
        <begin position="91"/>
        <end position="133"/>
    </location>
</feature>
<evidence type="ECO:0000256" key="1">
    <source>
        <dbReference type="SAM" id="MobiDB-lite"/>
    </source>
</evidence>